<dbReference type="RefSeq" id="WP_156200727.1">
    <property type="nucleotide sequence ID" value="NZ_CP012154.1"/>
</dbReference>
<dbReference type="InterPro" id="IPR050465">
    <property type="entry name" value="UPF0194_transport"/>
</dbReference>
<keyword evidence="2" id="KW-0175">Coiled coil</keyword>
<dbReference type="STRING" id="1579979.WM2015_139"/>
<proteinExistence type="predicted"/>
<comment type="subcellular location">
    <subcellularLocation>
        <location evidence="1">Cell envelope</location>
    </subcellularLocation>
</comment>
<dbReference type="Gene3D" id="2.40.50.100">
    <property type="match status" value="1"/>
</dbReference>
<evidence type="ECO:0000256" key="1">
    <source>
        <dbReference type="ARBA" id="ARBA00004196"/>
    </source>
</evidence>
<dbReference type="AlphaFoldDB" id="A0A0K0XS63"/>
<keyword evidence="4" id="KW-1185">Reference proteome</keyword>
<evidence type="ECO:0000313" key="3">
    <source>
        <dbReference type="EMBL" id="AKS40528.1"/>
    </source>
</evidence>
<dbReference type="Gene3D" id="1.10.287.470">
    <property type="entry name" value="Helix hairpin bin"/>
    <property type="match status" value="1"/>
</dbReference>
<gene>
    <name evidence="3" type="ORF">WM2015_139</name>
</gene>
<dbReference type="PANTHER" id="PTHR32347">
    <property type="entry name" value="EFFLUX SYSTEM COMPONENT YKNX-RELATED"/>
    <property type="match status" value="1"/>
</dbReference>
<dbReference type="Proteomes" id="UP000066624">
    <property type="component" value="Chromosome"/>
</dbReference>
<dbReference type="OrthoDB" id="9806939at2"/>
<dbReference type="KEGG" id="wma:WM2015_139"/>
<dbReference type="Gene3D" id="2.40.30.170">
    <property type="match status" value="1"/>
</dbReference>
<dbReference type="Gene3D" id="2.40.420.20">
    <property type="match status" value="1"/>
</dbReference>
<dbReference type="EMBL" id="CP012154">
    <property type="protein sequence ID" value="AKS40528.1"/>
    <property type="molecule type" value="Genomic_DNA"/>
</dbReference>
<sequence length="417" mass="46041">MDIHRPELKRRKRQLKILWVSLAIVLAVVLVAGLSLLEPAAPAVDRATVWTDTVRRGDMVREVRGPGTLVPREIRWIATTTEARVDRVLVRPGGAVTPDTVLVEMSNPTLSQQVLEARSEVIAAEADFAALEVRLQSEALDQRATLAEVRAEAESARLQVQAEAELLERDILPRIQYQRSVLRADQLQERLAIEQERTAQFQHSVAAQLRAARARIDQLADIAAYREAQLAALQVTAGIHGVLQEMSVEAGQRLSPGENIARVAQPDTLLAELRIPETQAKDVQLDQTVEVDTRNGIVPGRVIRIDPRVANGTVQVDVELTGPLPAGARPDLSVDGTIRIEQLDDVLYVRRPAYGQPESTVRLFRIDPSDGSAVRVPVELGRSSVNVIEIRQGLNPGDEVILSDTSAWDEFDRIRLQ</sequence>
<dbReference type="PATRIC" id="fig|1579979.3.peg.144"/>
<evidence type="ECO:0000313" key="4">
    <source>
        <dbReference type="Proteomes" id="UP000066624"/>
    </source>
</evidence>
<accession>A0A0K0XS63</accession>
<evidence type="ECO:0000256" key="2">
    <source>
        <dbReference type="ARBA" id="ARBA00023054"/>
    </source>
</evidence>
<reference evidence="3 4" key="1">
    <citation type="submission" date="2015-07" db="EMBL/GenBank/DDBJ databases">
        <authorList>
            <person name="Noorani M."/>
        </authorList>
    </citation>
    <scope>NUCLEOTIDE SEQUENCE [LARGE SCALE GENOMIC DNA]</scope>
    <source>
        <strain evidence="3 4">KCTC 42284</strain>
    </source>
</reference>
<organism evidence="3 4">
    <name type="scientific">Wenzhouxiangella marina</name>
    <dbReference type="NCBI Taxonomy" id="1579979"/>
    <lineage>
        <taxon>Bacteria</taxon>
        <taxon>Pseudomonadati</taxon>
        <taxon>Pseudomonadota</taxon>
        <taxon>Gammaproteobacteria</taxon>
        <taxon>Chromatiales</taxon>
        <taxon>Wenzhouxiangellaceae</taxon>
        <taxon>Wenzhouxiangella</taxon>
    </lineage>
</organism>
<name>A0A0K0XS63_9GAMM</name>
<dbReference type="GO" id="GO:0030313">
    <property type="term" value="C:cell envelope"/>
    <property type="evidence" value="ECO:0007669"/>
    <property type="project" value="UniProtKB-SubCell"/>
</dbReference>
<protein>
    <submittedName>
        <fullName evidence="3">RND family efflux transporter MFP subunit</fullName>
    </submittedName>
</protein>